<dbReference type="SUPFAM" id="SSF51197">
    <property type="entry name" value="Clavaminate synthase-like"/>
    <property type="match status" value="1"/>
</dbReference>
<accession>A0A031JNE0</accession>
<evidence type="ECO:0000259" key="1">
    <source>
        <dbReference type="Pfam" id="PF09313"/>
    </source>
</evidence>
<dbReference type="AlphaFoldDB" id="A0A031JNE0"/>
<dbReference type="PATRIC" id="fig|158500.4.peg.4800"/>
<proteinExistence type="predicted"/>
<organism evidence="2 3">
    <name type="scientific">Novosphingobium resinovorum</name>
    <dbReference type="NCBI Taxonomy" id="158500"/>
    <lineage>
        <taxon>Bacteria</taxon>
        <taxon>Pseudomonadati</taxon>
        <taxon>Pseudomonadota</taxon>
        <taxon>Alphaproteobacteria</taxon>
        <taxon>Sphingomonadales</taxon>
        <taxon>Sphingomonadaceae</taxon>
        <taxon>Novosphingobium</taxon>
    </lineage>
</organism>
<feature type="domain" description="TehB/YeaR-like" evidence="1">
    <location>
        <begin position="13"/>
        <end position="91"/>
    </location>
</feature>
<dbReference type="Pfam" id="PF09313">
    <property type="entry name" value="TehB-like"/>
    <property type="match status" value="1"/>
</dbReference>
<dbReference type="Gene3D" id="2.60.120.10">
    <property type="entry name" value="Jelly Rolls"/>
    <property type="match status" value="1"/>
</dbReference>
<dbReference type="Proteomes" id="UP000024329">
    <property type="component" value="Unassembled WGS sequence"/>
</dbReference>
<protein>
    <submittedName>
        <fullName evidence="2">Tellurite resistance-like domain-containing protein</fullName>
    </submittedName>
</protein>
<comment type="caution">
    <text evidence="2">The sequence shown here is derived from an EMBL/GenBank/DDBJ whole genome shotgun (WGS) entry which is preliminary data.</text>
</comment>
<gene>
    <name evidence="2" type="ORF">BV97_04726</name>
</gene>
<dbReference type="eggNOG" id="COG3615">
    <property type="taxonomic scope" value="Bacteria"/>
</dbReference>
<dbReference type="InterPro" id="IPR015392">
    <property type="entry name" value="TehB/YeaR-like_dom"/>
</dbReference>
<reference evidence="2 3" key="1">
    <citation type="submission" date="2014-03" db="EMBL/GenBank/DDBJ databases">
        <title>Whole genome sequence of Novosphingobium resinovorum KF1.</title>
        <authorList>
            <person name="Gan H.M."/>
            <person name="Gan H.Y."/>
            <person name="Chew T.H."/>
            <person name="Savka M.A."/>
        </authorList>
    </citation>
    <scope>NUCLEOTIDE SEQUENCE [LARGE SCALE GENOMIC DNA]</scope>
    <source>
        <strain evidence="2 3">KF1</strain>
    </source>
</reference>
<evidence type="ECO:0000313" key="3">
    <source>
        <dbReference type="Proteomes" id="UP000024329"/>
    </source>
</evidence>
<sequence length="97" mass="10603">MTVAIPANAKSYKRTATFTETTIPAGLPGDHSTKEGTWGLIRVENGALRYVVTDERRPPSERILTAAGEPGVVEPTILHHVAPVGPVRFHVEFLRMD</sequence>
<dbReference type="RefSeq" id="WP_036529354.1">
    <property type="nucleotide sequence ID" value="NZ_JFYZ01000042.1"/>
</dbReference>
<name>A0A031JNE0_9SPHN</name>
<dbReference type="InterPro" id="IPR014710">
    <property type="entry name" value="RmlC-like_jellyroll"/>
</dbReference>
<evidence type="ECO:0000313" key="2">
    <source>
        <dbReference type="EMBL" id="EZP74661.1"/>
    </source>
</evidence>
<dbReference type="EMBL" id="JFYZ01000042">
    <property type="protein sequence ID" value="EZP74661.1"/>
    <property type="molecule type" value="Genomic_DNA"/>
</dbReference>